<evidence type="ECO:0000256" key="11">
    <source>
        <dbReference type="ARBA" id="ARBA00023012"/>
    </source>
</evidence>
<keyword evidence="11" id="KW-0902">Two-component regulatory system</keyword>
<evidence type="ECO:0000256" key="7">
    <source>
        <dbReference type="ARBA" id="ARBA00022741"/>
    </source>
</evidence>
<dbReference type="PROSITE" id="PS50110">
    <property type="entry name" value="RESPONSE_REGULATORY"/>
    <property type="match status" value="1"/>
</dbReference>
<evidence type="ECO:0000256" key="13">
    <source>
        <dbReference type="PROSITE-ProRule" id="PRU00169"/>
    </source>
</evidence>
<dbReference type="GO" id="GO:0016020">
    <property type="term" value="C:membrane"/>
    <property type="evidence" value="ECO:0007669"/>
    <property type="project" value="UniProtKB-SubCell"/>
</dbReference>
<dbReference type="InterPro" id="IPR000700">
    <property type="entry name" value="PAS-assoc_C"/>
</dbReference>
<dbReference type="PATRIC" id="fig|1307761.3.peg.739"/>
<evidence type="ECO:0000259" key="18">
    <source>
        <dbReference type="PROSITE" id="PS50113"/>
    </source>
</evidence>
<feature type="coiled-coil region" evidence="14">
    <location>
        <begin position="350"/>
        <end position="409"/>
    </location>
</feature>
<dbReference type="Pfam" id="PF02518">
    <property type="entry name" value="HATPase_c"/>
    <property type="match status" value="1"/>
</dbReference>
<dbReference type="AlphaFoldDB" id="V5WF46"/>
<dbReference type="InterPro" id="IPR035965">
    <property type="entry name" value="PAS-like_dom_sf"/>
</dbReference>
<reference evidence="19 20" key="1">
    <citation type="journal article" date="2015" name="Stand. Genomic Sci.">
        <title>Complete genome sequence and description of Salinispira pacifica gen. nov., sp. nov., a novel spirochaete isolated form a hypersaline microbial mat.</title>
        <authorList>
            <person name="Ben Hania W."/>
            <person name="Joseph M."/>
            <person name="Schumann P."/>
            <person name="Bunk B."/>
            <person name="Fiebig A."/>
            <person name="Sproer C."/>
            <person name="Klenk H.P."/>
            <person name="Fardeau M.L."/>
            <person name="Spring S."/>
        </authorList>
    </citation>
    <scope>NUCLEOTIDE SEQUENCE [LARGE SCALE GENOMIC DNA]</scope>
    <source>
        <strain evidence="19 20">L21-RPul-D2</strain>
    </source>
</reference>
<keyword evidence="14" id="KW-0175">Coiled coil</keyword>
<dbReference type="Pfam" id="PF00072">
    <property type="entry name" value="Response_reg"/>
    <property type="match status" value="1"/>
</dbReference>
<dbReference type="InterPro" id="IPR011006">
    <property type="entry name" value="CheY-like_superfamily"/>
</dbReference>
<comment type="catalytic activity">
    <reaction evidence="1">
        <text>ATP + protein L-histidine = ADP + protein N-phospho-L-histidine.</text>
        <dbReference type="EC" id="2.7.13.3"/>
    </reaction>
</comment>
<dbReference type="EMBL" id="CP006939">
    <property type="protein sequence ID" value="AHC14164.1"/>
    <property type="molecule type" value="Genomic_DNA"/>
</dbReference>
<dbReference type="CDD" id="cd17546">
    <property type="entry name" value="REC_hyHK_CKI1_RcsC-like"/>
    <property type="match status" value="1"/>
</dbReference>
<evidence type="ECO:0000259" key="16">
    <source>
        <dbReference type="PROSITE" id="PS50109"/>
    </source>
</evidence>
<dbReference type="Gene3D" id="3.40.50.2300">
    <property type="match status" value="1"/>
</dbReference>
<proteinExistence type="predicted"/>
<dbReference type="InterPro" id="IPR004358">
    <property type="entry name" value="Sig_transdc_His_kin-like_C"/>
</dbReference>
<dbReference type="KEGG" id="slr:L21SP2_0739"/>
<dbReference type="NCBIfam" id="TIGR00229">
    <property type="entry name" value="sensory_box"/>
    <property type="match status" value="1"/>
</dbReference>
<dbReference type="PANTHER" id="PTHR45339">
    <property type="entry name" value="HYBRID SIGNAL TRANSDUCTION HISTIDINE KINASE J"/>
    <property type="match status" value="1"/>
</dbReference>
<evidence type="ECO:0000256" key="10">
    <source>
        <dbReference type="ARBA" id="ARBA00022989"/>
    </source>
</evidence>
<evidence type="ECO:0000259" key="17">
    <source>
        <dbReference type="PROSITE" id="PS50110"/>
    </source>
</evidence>
<dbReference type="EC" id="2.7.13.3" evidence="3"/>
<accession>V5WF46</accession>
<evidence type="ECO:0000256" key="12">
    <source>
        <dbReference type="ARBA" id="ARBA00023136"/>
    </source>
</evidence>
<dbReference type="Proteomes" id="UP000018680">
    <property type="component" value="Chromosome"/>
</dbReference>
<dbReference type="SUPFAM" id="SSF55874">
    <property type="entry name" value="ATPase domain of HSP90 chaperone/DNA topoisomerase II/histidine kinase"/>
    <property type="match status" value="1"/>
</dbReference>
<dbReference type="Gene3D" id="1.10.287.130">
    <property type="match status" value="1"/>
</dbReference>
<evidence type="ECO:0000313" key="20">
    <source>
        <dbReference type="Proteomes" id="UP000018680"/>
    </source>
</evidence>
<evidence type="ECO:0000256" key="8">
    <source>
        <dbReference type="ARBA" id="ARBA00022777"/>
    </source>
</evidence>
<dbReference type="HOGENOM" id="CLU_329245_0_0_12"/>
<evidence type="ECO:0000256" key="2">
    <source>
        <dbReference type="ARBA" id="ARBA00004370"/>
    </source>
</evidence>
<dbReference type="CDD" id="cd00082">
    <property type="entry name" value="HisKA"/>
    <property type="match status" value="1"/>
</dbReference>
<keyword evidence="4 13" id="KW-0597">Phosphoprotein</keyword>
<dbReference type="FunFam" id="3.30.565.10:FF:000010">
    <property type="entry name" value="Sensor histidine kinase RcsC"/>
    <property type="match status" value="1"/>
</dbReference>
<dbReference type="PROSITE" id="PS50113">
    <property type="entry name" value="PAC"/>
    <property type="match status" value="1"/>
</dbReference>
<evidence type="ECO:0000256" key="15">
    <source>
        <dbReference type="SAM" id="Phobius"/>
    </source>
</evidence>
<evidence type="ECO:0000313" key="19">
    <source>
        <dbReference type="EMBL" id="AHC14164.1"/>
    </source>
</evidence>
<name>V5WF46_9SPIO</name>
<organism evidence="19 20">
    <name type="scientific">Salinispira pacifica</name>
    <dbReference type="NCBI Taxonomy" id="1307761"/>
    <lineage>
        <taxon>Bacteria</taxon>
        <taxon>Pseudomonadati</taxon>
        <taxon>Spirochaetota</taxon>
        <taxon>Spirochaetia</taxon>
        <taxon>Spirochaetales</taxon>
        <taxon>Spirochaetaceae</taxon>
        <taxon>Salinispira</taxon>
    </lineage>
</organism>
<keyword evidence="9" id="KW-0067">ATP-binding</keyword>
<keyword evidence="20" id="KW-1185">Reference proteome</keyword>
<dbReference type="STRING" id="1307761.L21SP2_0739"/>
<dbReference type="SMART" id="SM00448">
    <property type="entry name" value="REC"/>
    <property type="match status" value="1"/>
</dbReference>
<dbReference type="InterPro" id="IPR036890">
    <property type="entry name" value="HATPase_C_sf"/>
</dbReference>
<dbReference type="FunFam" id="1.10.287.130:FF:000004">
    <property type="entry name" value="Ethylene receptor 1"/>
    <property type="match status" value="1"/>
</dbReference>
<dbReference type="Gene3D" id="3.30.565.10">
    <property type="entry name" value="Histidine kinase-like ATPase, C-terminal domain"/>
    <property type="match status" value="1"/>
</dbReference>
<dbReference type="InterPro" id="IPR000014">
    <property type="entry name" value="PAS"/>
</dbReference>
<evidence type="ECO:0000256" key="14">
    <source>
        <dbReference type="SAM" id="Coils"/>
    </source>
</evidence>
<keyword evidence="8" id="KW-0418">Kinase</keyword>
<evidence type="ECO:0000256" key="3">
    <source>
        <dbReference type="ARBA" id="ARBA00012438"/>
    </source>
</evidence>
<dbReference type="PROSITE" id="PS50109">
    <property type="entry name" value="HIS_KIN"/>
    <property type="match status" value="1"/>
</dbReference>
<feature type="modified residue" description="4-aspartylphosphate" evidence="13">
    <location>
        <position position="701"/>
    </location>
</feature>
<dbReference type="SUPFAM" id="SSF55785">
    <property type="entry name" value="PYP-like sensor domain (PAS domain)"/>
    <property type="match status" value="1"/>
</dbReference>
<dbReference type="CDD" id="cd16922">
    <property type="entry name" value="HATPase_EvgS-ArcB-TorS-like"/>
    <property type="match status" value="1"/>
</dbReference>
<dbReference type="InterPro" id="IPR005467">
    <property type="entry name" value="His_kinase_dom"/>
</dbReference>
<comment type="subcellular location">
    <subcellularLocation>
        <location evidence="2">Membrane</location>
    </subcellularLocation>
</comment>
<dbReference type="Pfam" id="PF13426">
    <property type="entry name" value="PAS_9"/>
    <property type="match status" value="1"/>
</dbReference>
<dbReference type="Gene3D" id="3.30.450.20">
    <property type="entry name" value="PAS domain"/>
    <property type="match status" value="1"/>
</dbReference>
<dbReference type="PRINTS" id="PR00344">
    <property type="entry name" value="BCTRLSENSOR"/>
</dbReference>
<dbReference type="SMART" id="SM00387">
    <property type="entry name" value="HATPase_c"/>
    <property type="match status" value="1"/>
</dbReference>
<dbReference type="RefSeq" id="WP_024267095.1">
    <property type="nucleotide sequence ID" value="NC_023035.1"/>
</dbReference>
<keyword evidence="6 15" id="KW-0812">Transmembrane</keyword>
<keyword evidence="10 15" id="KW-1133">Transmembrane helix</keyword>
<dbReference type="SUPFAM" id="SSF52172">
    <property type="entry name" value="CheY-like"/>
    <property type="match status" value="1"/>
</dbReference>
<sequence length="872" mass="98590">MPDLIPVLISSTVLSSLGALTLLVLYVRRNRKEPAPPEFHRAIQPLVGNVNGTESTNLQIIYSLMQEHLLEGDFIAQTLIPLLMSHFRSLHLYFLYPDQDGADKALFGKKTAGRTEITEPDIGDAAWEQSKAATEKLEPVEGRLQLADSMLRMGAGNTPMEVQMPGCDPFTSDPRRIISVSLNTGNRRLLMLMELEDSPGVDPLLTAMNTRIILSRFADISMQSRLNNQLENYRQIFEGIFRRSSLMAIYARTPDSIVEVSKGFAEYFGFYPHALKGGHVRELMDTDSRKIPLYEPESPAGDNPDHVRFEARILLDEGHSCWVKVTMAPIFSFNGSTRHVLYIFEDISSRKELEEQQRKMSELLEQKVQQRTEELEEAMTRLKDQERALQDAKQEAENANAAKSEFLANMSHEIRTPMNAVLGYTQLLEQIVTDERQREYLEIIEKAGKNLMLLITDVLDLSKIEAGKMVITPEKTSLIMLLNEIKDVFRIPMGEKGLLYDLDVDRDLPPTVMVDETRLRQILVNLVGNAVKFTHHGKITLECRVKNQTENLLDLEIRVQDTGIGIAREQQQVVFESFKQSEGQSTRKYEGTGLGLAISRKLSRLMGGELSLESEPGAGSTFTLHLPSLEYSREGDSPADSLNNHADLSGFKIMAVDDVANNLKLLEHILENAGASVVTAKSGPDALEILETESFDLIILDIRMPEMDGRELARRIRSWETHRGTPLIALTASVSLSQRETNNDLFDDWAHKPFRAGELLRILDHHLDAAKIKYTQKHILKELREEFRELPEHIQQEWSEPVDREIFRSARRLSSHITLTEAREFSRTLQEISQALPWPALAAISLEIETAVKTYRMDVVHAKLAILAKGDV</sequence>
<dbReference type="InterPro" id="IPR003594">
    <property type="entry name" value="HATPase_dom"/>
</dbReference>
<evidence type="ECO:0000256" key="1">
    <source>
        <dbReference type="ARBA" id="ARBA00000085"/>
    </source>
</evidence>
<dbReference type="OrthoDB" id="6192248at2"/>
<dbReference type="InterPro" id="IPR001789">
    <property type="entry name" value="Sig_transdc_resp-reg_receiver"/>
</dbReference>
<dbReference type="SUPFAM" id="SSF47384">
    <property type="entry name" value="Homodimeric domain of signal transducing histidine kinase"/>
    <property type="match status" value="1"/>
</dbReference>
<keyword evidence="5" id="KW-0808">Transferase</keyword>
<protein>
    <recommendedName>
        <fullName evidence="3">histidine kinase</fullName>
        <ecNumber evidence="3">2.7.13.3</ecNumber>
    </recommendedName>
</protein>
<evidence type="ECO:0000256" key="5">
    <source>
        <dbReference type="ARBA" id="ARBA00022679"/>
    </source>
</evidence>
<dbReference type="PANTHER" id="PTHR45339:SF1">
    <property type="entry name" value="HYBRID SIGNAL TRANSDUCTION HISTIDINE KINASE J"/>
    <property type="match status" value="1"/>
</dbReference>
<feature type="domain" description="PAC" evidence="18">
    <location>
        <begin position="307"/>
        <end position="359"/>
    </location>
</feature>
<evidence type="ECO:0000256" key="6">
    <source>
        <dbReference type="ARBA" id="ARBA00022692"/>
    </source>
</evidence>
<dbReference type="InterPro" id="IPR036097">
    <property type="entry name" value="HisK_dim/P_sf"/>
</dbReference>
<dbReference type="InterPro" id="IPR003661">
    <property type="entry name" value="HisK_dim/P_dom"/>
</dbReference>
<evidence type="ECO:0000256" key="9">
    <source>
        <dbReference type="ARBA" id="ARBA00022840"/>
    </source>
</evidence>
<dbReference type="CDD" id="cd00130">
    <property type="entry name" value="PAS"/>
    <property type="match status" value="1"/>
</dbReference>
<dbReference type="Pfam" id="PF00512">
    <property type="entry name" value="HisKA"/>
    <property type="match status" value="1"/>
</dbReference>
<feature type="transmembrane region" description="Helical" evidence="15">
    <location>
        <begin position="6"/>
        <end position="27"/>
    </location>
</feature>
<feature type="domain" description="Response regulatory" evidence="17">
    <location>
        <begin position="652"/>
        <end position="767"/>
    </location>
</feature>
<dbReference type="GO" id="GO:0000155">
    <property type="term" value="F:phosphorelay sensor kinase activity"/>
    <property type="evidence" value="ECO:0007669"/>
    <property type="project" value="InterPro"/>
</dbReference>
<evidence type="ECO:0000256" key="4">
    <source>
        <dbReference type="ARBA" id="ARBA00022553"/>
    </source>
</evidence>
<keyword evidence="7" id="KW-0547">Nucleotide-binding</keyword>
<gene>
    <name evidence="19" type="ORF">L21SP2_0739</name>
</gene>
<feature type="domain" description="Histidine kinase" evidence="16">
    <location>
        <begin position="409"/>
        <end position="630"/>
    </location>
</feature>
<keyword evidence="12 15" id="KW-0472">Membrane</keyword>
<dbReference type="eggNOG" id="COG2205">
    <property type="taxonomic scope" value="Bacteria"/>
</dbReference>
<dbReference type="GO" id="GO:0005524">
    <property type="term" value="F:ATP binding"/>
    <property type="evidence" value="ECO:0007669"/>
    <property type="project" value="UniProtKB-KW"/>
</dbReference>
<dbReference type="SMART" id="SM00388">
    <property type="entry name" value="HisKA"/>
    <property type="match status" value="1"/>
</dbReference>